<accession>A0A6B8MA22</accession>
<dbReference type="InterPro" id="IPR007138">
    <property type="entry name" value="ABM_dom"/>
</dbReference>
<dbReference type="PROSITE" id="PS51725">
    <property type="entry name" value="ABM"/>
    <property type="match status" value="1"/>
</dbReference>
<dbReference type="AlphaFoldDB" id="A0A6B8MA22"/>
<protein>
    <submittedName>
        <fullName evidence="2">Antibiotic biosynthesis monooxygenase</fullName>
    </submittedName>
</protein>
<dbReference type="Gene3D" id="3.30.70.100">
    <property type="match status" value="1"/>
</dbReference>
<dbReference type="PANTHER" id="PTHR34474:SF2">
    <property type="entry name" value="SIGNAL TRANSDUCTION PROTEIN TRAP"/>
    <property type="match status" value="1"/>
</dbReference>
<dbReference type="RefSeq" id="WP_026016440.1">
    <property type="nucleotide sequence ID" value="NZ_CP044331.1"/>
</dbReference>
<dbReference type="SUPFAM" id="SSF54909">
    <property type="entry name" value="Dimeric alpha+beta barrel"/>
    <property type="match status" value="1"/>
</dbReference>
<keyword evidence="3" id="KW-1185">Reference proteome</keyword>
<keyword evidence="2" id="KW-0560">Oxidoreductase</keyword>
<dbReference type="PANTHER" id="PTHR34474">
    <property type="entry name" value="SIGNAL TRANSDUCTION PROTEIN TRAP"/>
    <property type="match status" value="1"/>
</dbReference>
<sequence>MFIAMNRFKIVKGRESDFESVWRSRQSRLSERPGFIVFHLLKGPEREDYTLYSSHALWETKQHFLDWTHSEHFREAHKNAGQNRDLYLGGPEFEGFDVVLVEENPNYAPKTTE</sequence>
<dbReference type="Pfam" id="PF03992">
    <property type="entry name" value="ABM"/>
    <property type="match status" value="1"/>
</dbReference>
<dbReference type="Proteomes" id="UP000422569">
    <property type="component" value="Chromosome"/>
</dbReference>
<dbReference type="GO" id="GO:0004497">
    <property type="term" value="F:monooxygenase activity"/>
    <property type="evidence" value="ECO:0007669"/>
    <property type="project" value="UniProtKB-KW"/>
</dbReference>
<name>A0A6B8MA22_9HYPH</name>
<dbReference type="KEGG" id="mpar:F7D14_03960"/>
<keyword evidence="2" id="KW-0503">Monooxygenase</keyword>
<gene>
    <name evidence="2" type="ORF">F7D14_03960</name>
</gene>
<dbReference type="InterPro" id="IPR011008">
    <property type="entry name" value="Dimeric_a/b-barrel"/>
</dbReference>
<dbReference type="InterPro" id="IPR050404">
    <property type="entry name" value="Heme-degrading_MO"/>
</dbReference>
<evidence type="ECO:0000313" key="2">
    <source>
        <dbReference type="EMBL" id="QGM99536.1"/>
    </source>
</evidence>
<dbReference type="EMBL" id="CP044331">
    <property type="protein sequence ID" value="QGM99536.1"/>
    <property type="molecule type" value="Genomic_DNA"/>
</dbReference>
<feature type="domain" description="ABM" evidence="1">
    <location>
        <begin position="2"/>
        <end position="96"/>
    </location>
</feature>
<evidence type="ECO:0000259" key="1">
    <source>
        <dbReference type="PROSITE" id="PS51725"/>
    </source>
</evidence>
<reference evidence="2 3" key="1">
    <citation type="submission" date="2019-09" db="EMBL/GenBank/DDBJ databases">
        <title>Isolation and complete genome sequencing of Methylocystis species.</title>
        <authorList>
            <person name="Rumah B.L."/>
            <person name="Stead C.E."/>
            <person name="Stevens B.C."/>
            <person name="Minton N.P."/>
            <person name="Grosse-Honebrink A."/>
            <person name="Zhang Y."/>
        </authorList>
    </citation>
    <scope>NUCLEOTIDE SEQUENCE [LARGE SCALE GENOMIC DNA]</scope>
    <source>
        <strain evidence="2 3">BRCS2</strain>
    </source>
</reference>
<organism evidence="2 3">
    <name type="scientific">Methylocystis parvus</name>
    <dbReference type="NCBI Taxonomy" id="134"/>
    <lineage>
        <taxon>Bacteria</taxon>
        <taxon>Pseudomonadati</taxon>
        <taxon>Pseudomonadota</taxon>
        <taxon>Alphaproteobacteria</taxon>
        <taxon>Hyphomicrobiales</taxon>
        <taxon>Methylocystaceae</taxon>
        <taxon>Methylocystis</taxon>
    </lineage>
</organism>
<proteinExistence type="predicted"/>
<evidence type="ECO:0000313" key="3">
    <source>
        <dbReference type="Proteomes" id="UP000422569"/>
    </source>
</evidence>